<dbReference type="InterPro" id="IPR003439">
    <property type="entry name" value="ABC_transporter-like_ATP-bd"/>
</dbReference>
<reference evidence="5" key="1">
    <citation type="journal article" date="2014" name="Int. J. Syst. Evol. Microbiol.">
        <title>Complete genome sequence of Corynebacterium casei LMG S-19264T (=DSM 44701T), isolated from a smear-ripened cheese.</title>
        <authorList>
            <consortium name="US DOE Joint Genome Institute (JGI-PGF)"/>
            <person name="Walter F."/>
            <person name="Albersmeier A."/>
            <person name="Kalinowski J."/>
            <person name="Ruckert C."/>
        </authorList>
    </citation>
    <scope>NUCLEOTIDE SEQUENCE</scope>
    <source>
        <strain evidence="5">JCM 19831</strain>
    </source>
</reference>
<accession>A0A917U919</accession>
<dbReference type="InterPro" id="IPR008995">
    <property type="entry name" value="Mo/tungstate-bd_C_term_dom"/>
</dbReference>
<dbReference type="EMBL" id="BMPI01000055">
    <property type="protein sequence ID" value="GGM67356.1"/>
    <property type="molecule type" value="Genomic_DNA"/>
</dbReference>
<dbReference type="SUPFAM" id="SSF52540">
    <property type="entry name" value="P-loop containing nucleoside triphosphate hydrolases"/>
    <property type="match status" value="1"/>
</dbReference>
<evidence type="ECO:0000313" key="5">
    <source>
        <dbReference type="EMBL" id="GGM67356.1"/>
    </source>
</evidence>
<keyword evidence="3 5" id="KW-0067">ATP-binding</keyword>
<keyword evidence="1" id="KW-0813">Transport</keyword>
<dbReference type="GO" id="GO:0043190">
    <property type="term" value="C:ATP-binding cassette (ABC) transporter complex"/>
    <property type="evidence" value="ECO:0007669"/>
    <property type="project" value="InterPro"/>
</dbReference>
<dbReference type="GO" id="GO:0005524">
    <property type="term" value="F:ATP binding"/>
    <property type="evidence" value="ECO:0007669"/>
    <property type="project" value="UniProtKB-KW"/>
</dbReference>
<dbReference type="SUPFAM" id="SSF50331">
    <property type="entry name" value="MOP-like"/>
    <property type="match status" value="1"/>
</dbReference>
<evidence type="ECO:0000256" key="2">
    <source>
        <dbReference type="ARBA" id="ARBA00022741"/>
    </source>
</evidence>
<organism evidence="5 6">
    <name type="scientific">Dactylosporangium sucinum</name>
    <dbReference type="NCBI Taxonomy" id="1424081"/>
    <lineage>
        <taxon>Bacteria</taxon>
        <taxon>Bacillati</taxon>
        <taxon>Actinomycetota</taxon>
        <taxon>Actinomycetes</taxon>
        <taxon>Micromonosporales</taxon>
        <taxon>Micromonosporaceae</taxon>
        <taxon>Dactylosporangium</taxon>
    </lineage>
</organism>
<dbReference type="FunFam" id="3.40.50.300:FF:000042">
    <property type="entry name" value="Maltose/maltodextrin ABC transporter, ATP-binding protein"/>
    <property type="match status" value="1"/>
</dbReference>
<evidence type="ECO:0000256" key="3">
    <source>
        <dbReference type="ARBA" id="ARBA00022840"/>
    </source>
</evidence>
<evidence type="ECO:0000313" key="6">
    <source>
        <dbReference type="Proteomes" id="UP000642070"/>
    </source>
</evidence>
<name>A0A917U919_9ACTN</name>
<dbReference type="GO" id="GO:0016887">
    <property type="term" value="F:ATP hydrolysis activity"/>
    <property type="evidence" value="ECO:0007669"/>
    <property type="project" value="InterPro"/>
</dbReference>
<dbReference type="InterPro" id="IPR017871">
    <property type="entry name" value="ABC_transporter-like_CS"/>
</dbReference>
<dbReference type="InterPro" id="IPR003593">
    <property type="entry name" value="AAA+_ATPase"/>
</dbReference>
<evidence type="ECO:0000256" key="1">
    <source>
        <dbReference type="ARBA" id="ARBA00022448"/>
    </source>
</evidence>
<dbReference type="Pfam" id="PF08402">
    <property type="entry name" value="TOBE_2"/>
    <property type="match status" value="1"/>
</dbReference>
<keyword evidence="2" id="KW-0547">Nucleotide-binding</keyword>
<dbReference type="SMART" id="SM00382">
    <property type="entry name" value="AAA"/>
    <property type="match status" value="1"/>
</dbReference>
<evidence type="ECO:0000259" key="4">
    <source>
        <dbReference type="PROSITE" id="PS50893"/>
    </source>
</evidence>
<dbReference type="PROSITE" id="PS50893">
    <property type="entry name" value="ABC_TRANSPORTER_2"/>
    <property type="match status" value="1"/>
</dbReference>
<dbReference type="Gene3D" id="2.40.50.100">
    <property type="match status" value="1"/>
</dbReference>
<dbReference type="PROSITE" id="PS00211">
    <property type="entry name" value="ABC_TRANSPORTER_1"/>
    <property type="match status" value="1"/>
</dbReference>
<feature type="domain" description="ABC transporter" evidence="4">
    <location>
        <begin position="4"/>
        <end position="240"/>
    </location>
</feature>
<dbReference type="InterPro" id="IPR013611">
    <property type="entry name" value="Transp-assoc_OB_typ2"/>
</dbReference>
<dbReference type="GO" id="GO:0140359">
    <property type="term" value="F:ABC-type transporter activity"/>
    <property type="evidence" value="ECO:0007669"/>
    <property type="project" value="UniProtKB-ARBA"/>
</dbReference>
<reference evidence="5" key="2">
    <citation type="submission" date="2020-09" db="EMBL/GenBank/DDBJ databases">
        <authorList>
            <person name="Sun Q."/>
            <person name="Ohkuma M."/>
        </authorList>
    </citation>
    <scope>NUCLEOTIDE SEQUENCE</scope>
    <source>
        <strain evidence="5">JCM 19831</strain>
    </source>
</reference>
<dbReference type="Pfam" id="PF00005">
    <property type="entry name" value="ABC_tran"/>
    <property type="match status" value="1"/>
</dbReference>
<proteinExistence type="predicted"/>
<dbReference type="AlphaFoldDB" id="A0A917U919"/>
<keyword evidence="6" id="KW-1185">Reference proteome</keyword>
<dbReference type="PANTHER" id="PTHR42781:SF4">
    <property type="entry name" value="SPERMIDINE_PUTRESCINE IMPORT ATP-BINDING PROTEIN POTA"/>
    <property type="match status" value="1"/>
</dbReference>
<protein>
    <submittedName>
        <fullName evidence="5">ABC transporter ATP-binding protein</fullName>
    </submittedName>
</protein>
<dbReference type="PANTHER" id="PTHR42781">
    <property type="entry name" value="SPERMIDINE/PUTRESCINE IMPORT ATP-BINDING PROTEIN POTA"/>
    <property type="match status" value="1"/>
</dbReference>
<dbReference type="Gene3D" id="3.40.50.300">
    <property type="entry name" value="P-loop containing nucleotide triphosphate hydrolases"/>
    <property type="match status" value="1"/>
</dbReference>
<comment type="caution">
    <text evidence="5">The sequence shown here is derived from an EMBL/GenBank/DDBJ whole genome shotgun (WGS) entry which is preliminary data.</text>
</comment>
<dbReference type="InterPro" id="IPR027417">
    <property type="entry name" value="P-loop_NTPase"/>
</dbReference>
<dbReference type="Proteomes" id="UP000642070">
    <property type="component" value="Unassembled WGS sequence"/>
</dbReference>
<dbReference type="RefSeq" id="WP_190255395.1">
    <property type="nucleotide sequence ID" value="NZ_BMPI01000055.1"/>
</dbReference>
<sequence>MAAVTIRGLTKRYGDVTVVDELDLDVAEGEFLTLLGPSGCGKTTTLRCVAGLERPDGGEIRIGGRVIVSSAGGQFVPPEKRDAGMVFQSYALWPHMTVHNNVAYPLRMRRRSKAEIPGLVRAALAMVGLDHLAGRSVSALSGGQQQRVALARALVAQPSLLLFDEPLSNLDAKLRTTMRTELHALHKRVGTTSIYVTHDQIEALTLSDRIVVMHEGKIHQVGTPEEIYTHPADRFVADFIGFENFLTATVVDTSGAAAVVQADGFPSVLVARGGSAAHRAGDRVTLTVRANTITLLAPADGPAHAIPAEVTAVAYLGDQVEYLLAVGPHALKVRMATPTGQALPRWKEGDRVVAVIQQEALLVVGSPAPAPSPQRS</sequence>
<gene>
    <name evidence="5" type="ORF">GCM10007977_081390</name>
</gene>
<dbReference type="InterPro" id="IPR050093">
    <property type="entry name" value="ABC_SmlMolc_Importer"/>
</dbReference>